<keyword evidence="5 9" id="KW-0460">Magnesium</keyword>
<evidence type="ECO:0000256" key="4">
    <source>
        <dbReference type="ARBA" id="ARBA00022419"/>
    </source>
</evidence>
<dbReference type="InterPro" id="IPR015813">
    <property type="entry name" value="Pyrv/PenolPyrv_kinase-like_dom"/>
</dbReference>
<dbReference type="GO" id="GO:0006099">
    <property type="term" value="P:tricarboxylic acid cycle"/>
    <property type="evidence" value="ECO:0007669"/>
    <property type="project" value="InterPro"/>
</dbReference>
<evidence type="ECO:0000256" key="8">
    <source>
        <dbReference type="ARBA" id="ARBA00048995"/>
    </source>
</evidence>
<dbReference type="Proteomes" id="UP000664277">
    <property type="component" value="Unassembled WGS sequence"/>
</dbReference>
<dbReference type="GO" id="GO:0005829">
    <property type="term" value="C:cytosol"/>
    <property type="evidence" value="ECO:0007669"/>
    <property type="project" value="TreeGrafter"/>
</dbReference>
<proteinExistence type="inferred from homology"/>
<dbReference type="GO" id="GO:0006107">
    <property type="term" value="P:oxaloacetate metabolic process"/>
    <property type="evidence" value="ECO:0007669"/>
    <property type="project" value="UniProtKB-UniRule"/>
</dbReference>
<dbReference type="InterPro" id="IPR022805">
    <property type="entry name" value="PEP_COase_bac/pln-type"/>
</dbReference>
<reference evidence="12" key="1">
    <citation type="submission" date="2021-02" db="EMBL/GenBank/DDBJ databases">
        <title>Genome-Resolved Metagenomics of a Microbial Community Performing Photosynthetic Biological Nutrient Removal.</title>
        <authorList>
            <person name="Mcdaniel E.A."/>
        </authorList>
    </citation>
    <scope>NUCLEOTIDE SEQUENCE</scope>
    <source>
        <strain evidence="12">UWPOB_OBS1</strain>
    </source>
</reference>
<evidence type="ECO:0000256" key="2">
    <source>
        <dbReference type="ARBA" id="ARBA00008346"/>
    </source>
</evidence>
<gene>
    <name evidence="9 12" type="primary">ppc</name>
    <name evidence="12" type="ORF">J0M35_09370</name>
</gene>
<dbReference type="GO" id="GO:0000287">
    <property type="term" value="F:magnesium ion binding"/>
    <property type="evidence" value="ECO:0007669"/>
    <property type="project" value="UniProtKB-UniRule"/>
</dbReference>
<dbReference type="PRINTS" id="PR00150">
    <property type="entry name" value="PEPCARBXLASE"/>
</dbReference>
<comment type="function">
    <text evidence="1 9">Forms oxaloacetate, a four-carbon dicarboxylic acid source for the tricarboxylic acid cycle.</text>
</comment>
<dbReference type="Gene3D" id="1.20.1440.90">
    <property type="entry name" value="Phosphoenolpyruvate/pyruvate domain"/>
    <property type="match status" value="1"/>
</dbReference>
<dbReference type="PROSITE" id="PS00781">
    <property type="entry name" value="PEPCASE_1"/>
    <property type="match status" value="1"/>
</dbReference>
<comment type="catalytic activity">
    <reaction evidence="8 9">
        <text>oxaloacetate + phosphate = phosphoenolpyruvate + hydrogencarbonate</text>
        <dbReference type="Rhea" id="RHEA:28370"/>
        <dbReference type="ChEBI" id="CHEBI:16452"/>
        <dbReference type="ChEBI" id="CHEBI:17544"/>
        <dbReference type="ChEBI" id="CHEBI:43474"/>
        <dbReference type="ChEBI" id="CHEBI:58702"/>
        <dbReference type="EC" id="4.1.1.31"/>
    </reaction>
</comment>
<name>A0A8J7P7V3_9BACT</name>
<feature type="active site" evidence="9 10">
    <location>
        <position position="165"/>
    </location>
</feature>
<keyword evidence="7 9" id="KW-0120">Carbon dioxide fixation</keyword>
<evidence type="ECO:0000256" key="5">
    <source>
        <dbReference type="ARBA" id="ARBA00022842"/>
    </source>
</evidence>
<keyword evidence="6 9" id="KW-0456">Lyase</keyword>
<dbReference type="PANTHER" id="PTHR30523:SF6">
    <property type="entry name" value="PHOSPHOENOLPYRUVATE CARBOXYLASE"/>
    <property type="match status" value="1"/>
</dbReference>
<evidence type="ECO:0000256" key="7">
    <source>
        <dbReference type="ARBA" id="ARBA00023300"/>
    </source>
</evidence>
<comment type="similarity">
    <text evidence="2 9">Belongs to the PEPCase type 1 family.</text>
</comment>
<comment type="caution">
    <text evidence="12">The sequence shown here is derived from an EMBL/GenBank/DDBJ whole genome shotgun (WGS) entry which is preliminary data.</text>
</comment>
<evidence type="ECO:0000256" key="3">
    <source>
        <dbReference type="ARBA" id="ARBA00012305"/>
    </source>
</evidence>
<evidence type="ECO:0000256" key="1">
    <source>
        <dbReference type="ARBA" id="ARBA00003670"/>
    </source>
</evidence>
<evidence type="ECO:0000256" key="10">
    <source>
        <dbReference type="PROSITE-ProRule" id="PRU10111"/>
    </source>
</evidence>
<dbReference type="NCBIfam" id="NF000584">
    <property type="entry name" value="PRK00009.1"/>
    <property type="match status" value="1"/>
</dbReference>
<dbReference type="SUPFAM" id="SSF51621">
    <property type="entry name" value="Phosphoenolpyruvate/pyruvate domain"/>
    <property type="match status" value="1"/>
</dbReference>
<evidence type="ECO:0000313" key="13">
    <source>
        <dbReference type="Proteomes" id="UP000664277"/>
    </source>
</evidence>
<evidence type="ECO:0000256" key="11">
    <source>
        <dbReference type="SAM" id="MobiDB-lite"/>
    </source>
</evidence>
<dbReference type="GO" id="GO:0008964">
    <property type="term" value="F:phosphoenolpyruvate carboxylase activity"/>
    <property type="evidence" value="ECO:0007669"/>
    <property type="project" value="UniProtKB-UniRule"/>
</dbReference>
<feature type="region of interest" description="Disordered" evidence="11">
    <location>
        <begin position="110"/>
        <end position="130"/>
    </location>
</feature>
<dbReference type="AlphaFoldDB" id="A0A8J7P7V3"/>
<feature type="active site" evidence="9">
    <location>
        <position position="600"/>
    </location>
</feature>
<dbReference type="EMBL" id="JAFLCK010000011">
    <property type="protein sequence ID" value="MBN8660559.1"/>
    <property type="molecule type" value="Genomic_DNA"/>
</dbReference>
<dbReference type="GO" id="GO:0015977">
    <property type="term" value="P:carbon fixation"/>
    <property type="evidence" value="ECO:0007669"/>
    <property type="project" value="UniProtKB-UniRule"/>
</dbReference>
<evidence type="ECO:0000256" key="6">
    <source>
        <dbReference type="ARBA" id="ARBA00023239"/>
    </source>
</evidence>
<organism evidence="12 13">
    <name type="scientific">Candidatus Obscuribacter phosphatis</name>
    <dbReference type="NCBI Taxonomy" id="1906157"/>
    <lineage>
        <taxon>Bacteria</taxon>
        <taxon>Bacillati</taxon>
        <taxon>Candidatus Melainabacteria</taxon>
        <taxon>Candidatus Obscuribacterales</taxon>
        <taxon>Candidatus Obscuribacteraceae</taxon>
        <taxon>Candidatus Obscuribacter</taxon>
    </lineage>
</organism>
<dbReference type="PANTHER" id="PTHR30523">
    <property type="entry name" value="PHOSPHOENOLPYRUVATE CARBOXYLASE"/>
    <property type="match status" value="1"/>
</dbReference>
<dbReference type="InterPro" id="IPR021135">
    <property type="entry name" value="PEP_COase"/>
</dbReference>
<feature type="compositionally biased region" description="Basic and acidic residues" evidence="11">
    <location>
        <begin position="112"/>
        <end position="130"/>
    </location>
</feature>
<sequence>MAVVESDLMQRLRPLRDDVRRLGVILGETIKRFEGESVYEAVETLRALFKKIHRLRLSGQAESEEMLALKEELRNHIESLSLKDSAAVIKAFLTYFDIINIAEQNHRLRRRTQADEDRLSSSEQGRGRFESESLEELFERLQNQPREKLSALLQKLNIEVVFTAHPTEITRRTVLLKQLELASFLYKQDHPPLSAGERRELNQGLKAVVESLWLTEHVMHFKPEVMDEVRYGIYHFDNVVFDAVLDVHESLMLKLADLSGGDRSDHPASFITFGSWIGGDRDGNPFVTPDVTRRTLAYQRQVIIGRYLKELEFLFNALSHSTKWLQDGPALRGLLESLALDGEEYGAVQARYFERYKLEPFRLKLLFIQARLKDLKDSKVSDVSGCQQGYESTAQFRKDIELIYCALEEAGCQASCGGLRRLLYALDIFGFHLAKLDIRQHSKRHRLALAEVLKVVDLQGDFEALTEEERVQFLEKEFSVKRPLLSERLRFTAETQETIEVFATVRDLRKLYGSESIDTYIVSMTERPSDLLTILLFAREFDLFDGDSALSVVPLFETIEDLRGAPRLFERLLQLPFYRDYLRRRGDLQEIMIGYSDSGKNGGFTTANWELYKAQRALVESAQSYGIKLRLFHGRGGTIGRGGGPTHKAILAQPSGTVDGRIKITEQGEVISSKYAMHGIAVRNFDRLAAAVIEASLEDGDQHQHLESYYALMERISQLAFKSFRSLVYESDGFVAFFSATTPIGEIAELKLGSRPTRRTAGSSTIEDLRAIPWVFAWTQSRYMLPAWYGFGAACLEIFKEEEGLDMCRRMYRDWPFFRGLVGKVETALAVADLDIAAYYAENLVEEAQRNIFFSRIKDEFEACKKAVLAISQTDRLLAGVPYLAHSINLRNPYVDPLSYLQVRLIKELRFGTAGGEAYQSDQKRSLLETVLMTINGVAEGLQNTG</sequence>
<dbReference type="Pfam" id="PF00311">
    <property type="entry name" value="PEPcase"/>
    <property type="match status" value="1"/>
</dbReference>
<evidence type="ECO:0000256" key="9">
    <source>
        <dbReference type="HAMAP-Rule" id="MF_00595"/>
    </source>
</evidence>
<dbReference type="HAMAP" id="MF_00595">
    <property type="entry name" value="PEPcase_type1"/>
    <property type="match status" value="1"/>
</dbReference>
<comment type="cofactor">
    <cofactor evidence="9">
        <name>Mg(2+)</name>
        <dbReference type="ChEBI" id="CHEBI:18420"/>
    </cofactor>
</comment>
<evidence type="ECO:0000313" key="12">
    <source>
        <dbReference type="EMBL" id="MBN8660559.1"/>
    </source>
</evidence>
<protein>
    <recommendedName>
        <fullName evidence="4 9">Phosphoenolpyruvate carboxylase</fullName>
        <shortName evidence="9">PEPC</shortName>
        <shortName evidence="9">PEPCase</shortName>
        <ecNumber evidence="3 9">4.1.1.31</ecNumber>
    </recommendedName>
</protein>
<dbReference type="InterPro" id="IPR018129">
    <property type="entry name" value="PEP_COase_Lys_AS"/>
</dbReference>
<accession>A0A8J7P7V3</accession>
<dbReference type="EC" id="4.1.1.31" evidence="3 9"/>
<comment type="subunit">
    <text evidence="9">Homotetramer.</text>
</comment>